<dbReference type="PROSITE" id="PS51671">
    <property type="entry name" value="ACT"/>
    <property type="match status" value="2"/>
</dbReference>
<dbReference type="GO" id="GO:0000287">
    <property type="term" value="F:magnesium ion binding"/>
    <property type="evidence" value="ECO:0007669"/>
    <property type="project" value="TreeGrafter"/>
</dbReference>
<protein>
    <recommendedName>
        <fullName evidence="4">phosphoserine phosphatase</fullName>
        <ecNumber evidence="4">3.1.3.3</ecNumber>
    </recommendedName>
    <alternativeName>
        <fullName evidence="10">O-phosphoserine phosphohydrolase</fullName>
    </alternativeName>
</protein>
<evidence type="ECO:0000256" key="9">
    <source>
        <dbReference type="ARBA" id="ARBA00023299"/>
    </source>
</evidence>
<feature type="domain" description="ACT" evidence="12">
    <location>
        <begin position="93"/>
        <end position="165"/>
    </location>
</feature>
<gene>
    <name evidence="13" type="ordered locus">Ferp_0598</name>
</gene>
<dbReference type="NCBIfam" id="TIGR00338">
    <property type="entry name" value="serB"/>
    <property type="match status" value="1"/>
</dbReference>
<dbReference type="PANTHER" id="PTHR43344">
    <property type="entry name" value="PHOSPHOSERINE PHOSPHATASE"/>
    <property type="match status" value="1"/>
</dbReference>
<dbReference type="InterPro" id="IPR036412">
    <property type="entry name" value="HAD-like_sf"/>
</dbReference>
<dbReference type="Proteomes" id="UP000002613">
    <property type="component" value="Chromosome"/>
</dbReference>
<evidence type="ECO:0000259" key="12">
    <source>
        <dbReference type="PROSITE" id="PS51671"/>
    </source>
</evidence>
<dbReference type="SUPFAM" id="SSF55021">
    <property type="entry name" value="ACT-like"/>
    <property type="match status" value="2"/>
</dbReference>
<dbReference type="SFLD" id="SFLDG01137">
    <property type="entry name" value="C1.6.1:_Phosphoserine_Phosphat"/>
    <property type="match status" value="1"/>
</dbReference>
<sequence>MKLIAVSVYGEDKPGIVYGISEVLAENNVNIVDIEQTVLQGMFLMFIVGDVEKCKISLEELERKLKEKGEEIGVDVHVAPFERKKQRKKKLYQITIIGRDRVGIVRDVTKILYQHGINIEKTSLTARDQLISITFVVDVREADPEKVKKQLKEEIEKTGLDIVIQPYEIAKKQKRLIVFDMDSTLIENEIIDELAKAAGVEEEVKKLTEKAMSGEIDFETALRERVRLLKGLPVEVLEKIYSEIKLTEGAKELIQALKESGYKVALVSGGFTYFTERLKEELGLDYAFGNELEIKDGKLTGEIKGRIIDAEEKARIIKEIAEREGISEENVVAVGDGANDRIMIKNAGLGIAFNAKKVLKEIADGTISKENLIGLASVLGLSEKFFRKRIE</sequence>
<comment type="cofactor">
    <cofactor evidence="1">
        <name>Mg(2+)</name>
        <dbReference type="ChEBI" id="CHEBI:18420"/>
    </cofactor>
</comment>
<dbReference type="AlphaFoldDB" id="D3S3D7"/>
<evidence type="ECO:0000313" key="13">
    <source>
        <dbReference type="EMBL" id="ADC64770.1"/>
    </source>
</evidence>
<keyword evidence="5" id="KW-0028">Amino-acid biosynthesis</keyword>
<accession>D3S3D7</accession>
<dbReference type="NCBIfam" id="NF001220">
    <property type="entry name" value="PRK00194.1"/>
    <property type="match status" value="1"/>
</dbReference>
<dbReference type="SFLD" id="SFLDG01136">
    <property type="entry name" value="C1.6:_Phosphoserine_Phosphatas"/>
    <property type="match status" value="1"/>
</dbReference>
<dbReference type="RefSeq" id="WP_012965116.1">
    <property type="nucleotide sequence ID" value="NC_013849.1"/>
</dbReference>
<dbReference type="UniPathway" id="UPA00135">
    <property type="reaction ID" value="UER00198"/>
</dbReference>
<dbReference type="NCBIfam" id="TIGR01488">
    <property type="entry name" value="HAD-SF-IB"/>
    <property type="match status" value="1"/>
</dbReference>
<dbReference type="Pfam" id="PF13740">
    <property type="entry name" value="ACT_6"/>
    <property type="match status" value="1"/>
</dbReference>
<keyword evidence="6" id="KW-0479">Metal-binding</keyword>
<dbReference type="InterPro" id="IPR002912">
    <property type="entry name" value="ACT_dom"/>
</dbReference>
<dbReference type="SFLD" id="SFLDF00029">
    <property type="entry name" value="phosphoserine_phosphatase"/>
    <property type="match status" value="1"/>
</dbReference>
<dbReference type="GO" id="GO:0005737">
    <property type="term" value="C:cytoplasm"/>
    <property type="evidence" value="ECO:0007669"/>
    <property type="project" value="TreeGrafter"/>
</dbReference>
<comment type="pathway">
    <text evidence="2">Amino-acid biosynthesis; L-serine biosynthesis; L-serine from 3-phospho-D-glycerate: step 3/3.</text>
</comment>
<evidence type="ECO:0000256" key="6">
    <source>
        <dbReference type="ARBA" id="ARBA00022723"/>
    </source>
</evidence>
<dbReference type="GeneID" id="8778100"/>
<dbReference type="CDD" id="cd07500">
    <property type="entry name" value="HAD_PSP"/>
    <property type="match status" value="1"/>
</dbReference>
<evidence type="ECO:0000313" key="14">
    <source>
        <dbReference type="Proteomes" id="UP000002613"/>
    </source>
</evidence>
<dbReference type="InterPro" id="IPR004469">
    <property type="entry name" value="PSP"/>
</dbReference>
<evidence type="ECO:0000256" key="1">
    <source>
        <dbReference type="ARBA" id="ARBA00001946"/>
    </source>
</evidence>
<evidence type="ECO:0000256" key="11">
    <source>
        <dbReference type="PIRSR" id="PIRSR604469-1"/>
    </source>
</evidence>
<keyword evidence="7 13" id="KW-0378">Hydrolase</keyword>
<dbReference type="InterPro" id="IPR045865">
    <property type="entry name" value="ACT-like_dom_sf"/>
</dbReference>
<dbReference type="PaxDb" id="589924-Ferp_0598"/>
<evidence type="ECO:0000256" key="8">
    <source>
        <dbReference type="ARBA" id="ARBA00022842"/>
    </source>
</evidence>
<dbReference type="Pfam" id="PF00702">
    <property type="entry name" value="Hydrolase"/>
    <property type="match status" value="1"/>
</dbReference>
<reference evidence="13 14" key="2">
    <citation type="journal article" date="2011" name="Stand. Genomic Sci.">
        <title>Complete genome sequence of Ferroglobus placidus AEDII12DO.</title>
        <authorList>
            <person name="Anderson I."/>
            <person name="Risso C."/>
            <person name="Holmes D."/>
            <person name="Lucas S."/>
            <person name="Copeland A."/>
            <person name="Lapidus A."/>
            <person name="Cheng J.F."/>
            <person name="Bruce D."/>
            <person name="Goodwin L."/>
            <person name="Pitluck S."/>
            <person name="Saunders E."/>
            <person name="Brettin T."/>
            <person name="Detter J.C."/>
            <person name="Han C."/>
            <person name="Tapia R."/>
            <person name="Larimer F."/>
            <person name="Land M."/>
            <person name="Hauser L."/>
            <person name="Woyke T."/>
            <person name="Lovley D."/>
            <person name="Kyrpides N."/>
            <person name="Ivanova N."/>
        </authorList>
    </citation>
    <scope>NUCLEOTIDE SEQUENCE [LARGE SCALE GENOMIC DNA]</scope>
    <source>
        <strain evidence="14">DSM 10642 / AEDII12DO</strain>
    </source>
</reference>
<evidence type="ECO:0000256" key="10">
    <source>
        <dbReference type="ARBA" id="ARBA00031693"/>
    </source>
</evidence>
<evidence type="ECO:0000256" key="4">
    <source>
        <dbReference type="ARBA" id="ARBA00012640"/>
    </source>
</evidence>
<dbReference type="HOGENOM" id="CLU_036368_0_0_2"/>
<dbReference type="OrthoDB" id="10041at2157"/>
<dbReference type="EMBL" id="CP001899">
    <property type="protein sequence ID" value="ADC64770.1"/>
    <property type="molecule type" value="Genomic_DNA"/>
</dbReference>
<dbReference type="eggNOG" id="arCOG01158">
    <property type="taxonomic scope" value="Archaea"/>
</dbReference>
<dbReference type="KEGG" id="fpl:Ferp_0598"/>
<dbReference type="GO" id="GO:0036424">
    <property type="term" value="F:L-phosphoserine phosphatase activity"/>
    <property type="evidence" value="ECO:0007669"/>
    <property type="project" value="InterPro"/>
</dbReference>
<dbReference type="GO" id="GO:0006564">
    <property type="term" value="P:L-serine biosynthetic process"/>
    <property type="evidence" value="ECO:0007669"/>
    <property type="project" value="UniProtKB-KW"/>
</dbReference>
<feature type="domain" description="ACT" evidence="12">
    <location>
        <begin position="5"/>
        <end position="79"/>
    </location>
</feature>
<dbReference type="Pfam" id="PF01842">
    <property type="entry name" value="ACT"/>
    <property type="match status" value="1"/>
</dbReference>
<dbReference type="Gene3D" id="3.30.70.260">
    <property type="match status" value="2"/>
</dbReference>
<dbReference type="EC" id="3.1.3.3" evidence="4"/>
<keyword evidence="14" id="KW-1185">Reference proteome</keyword>
<comment type="similarity">
    <text evidence="3">Belongs to the HAD-like hydrolase superfamily. SerB family.</text>
</comment>
<evidence type="ECO:0000256" key="2">
    <source>
        <dbReference type="ARBA" id="ARBA00005135"/>
    </source>
</evidence>
<dbReference type="PANTHER" id="PTHR43344:SF2">
    <property type="entry name" value="PHOSPHOSERINE PHOSPHATASE"/>
    <property type="match status" value="1"/>
</dbReference>
<dbReference type="SFLD" id="SFLDS00003">
    <property type="entry name" value="Haloacid_Dehalogenase"/>
    <property type="match status" value="1"/>
</dbReference>
<feature type="active site" description="Nucleophile" evidence="11">
    <location>
        <position position="180"/>
    </location>
</feature>
<dbReference type="Gene3D" id="3.40.50.1000">
    <property type="entry name" value="HAD superfamily/HAD-like"/>
    <property type="match status" value="1"/>
</dbReference>
<organism evidence="13 14">
    <name type="scientific">Ferroglobus placidus (strain DSM 10642 / AEDII12DO)</name>
    <dbReference type="NCBI Taxonomy" id="589924"/>
    <lineage>
        <taxon>Archaea</taxon>
        <taxon>Methanobacteriati</taxon>
        <taxon>Methanobacteriota</taxon>
        <taxon>Archaeoglobi</taxon>
        <taxon>Archaeoglobales</taxon>
        <taxon>Archaeoglobaceae</taxon>
        <taxon>Ferroglobus</taxon>
    </lineage>
</organism>
<keyword evidence="8" id="KW-0460">Magnesium</keyword>
<proteinExistence type="inferred from homology"/>
<dbReference type="SFLD" id="SFLDG01129">
    <property type="entry name" value="C1.5:_HAD__Beta-PGM__Phosphata"/>
    <property type="match status" value="1"/>
</dbReference>
<evidence type="ECO:0000256" key="7">
    <source>
        <dbReference type="ARBA" id="ARBA00022801"/>
    </source>
</evidence>
<feature type="active site" description="Proton donor" evidence="11">
    <location>
        <position position="182"/>
    </location>
</feature>
<evidence type="ECO:0000256" key="3">
    <source>
        <dbReference type="ARBA" id="ARBA00009184"/>
    </source>
</evidence>
<name>D3S3D7_FERPA</name>
<reference evidence="14" key="1">
    <citation type="submission" date="2010-02" db="EMBL/GenBank/DDBJ databases">
        <title>Complete sequence of Ferroglobus placidus DSM 10642.</title>
        <authorList>
            <consortium name="US DOE Joint Genome Institute"/>
            <person name="Lucas S."/>
            <person name="Copeland A."/>
            <person name="Lapidus A."/>
            <person name="Cheng J.-F."/>
            <person name="Bruce D."/>
            <person name="Goodwin L."/>
            <person name="Pitluck S."/>
            <person name="Saunders E."/>
            <person name="Brettin T."/>
            <person name="Detter J.C."/>
            <person name="Han C."/>
            <person name="Tapia R."/>
            <person name="Larimer F."/>
            <person name="Land M."/>
            <person name="Hauser L."/>
            <person name="Kyrpides N."/>
            <person name="Ivanova N."/>
            <person name="Holmes D."/>
            <person name="Lovley D."/>
            <person name="Kyrpides N."/>
            <person name="Anderson I.J."/>
            <person name="Woyke T."/>
        </authorList>
    </citation>
    <scope>NUCLEOTIDE SEQUENCE [LARGE SCALE GENOMIC DNA]</scope>
    <source>
        <strain evidence="14">DSM 10642 / AEDII12DO</strain>
    </source>
</reference>
<dbReference type="SUPFAM" id="SSF56784">
    <property type="entry name" value="HAD-like"/>
    <property type="match status" value="1"/>
</dbReference>
<keyword evidence="9" id="KW-0718">Serine biosynthesis</keyword>
<evidence type="ECO:0000256" key="5">
    <source>
        <dbReference type="ARBA" id="ARBA00022605"/>
    </source>
</evidence>
<dbReference type="InterPro" id="IPR050582">
    <property type="entry name" value="HAD-like_SerB"/>
</dbReference>
<dbReference type="InterPro" id="IPR023214">
    <property type="entry name" value="HAD_sf"/>
</dbReference>
<dbReference type="STRING" id="589924.Ferp_0598"/>